<proteinExistence type="predicted"/>
<dbReference type="EMBL" id="SNRY01001639">
    <property type="protein sequence ID" value="KAA6329497.1"/>
    <property type="molecule type" value="Genomic_DNA"/>
</dbReference>
<comment type="caution">
    <text evidence="1">The sequence shown here is derived from an EMBL/GenBank/DDBJ whole genome shotgun (WGS) entry which is preliminary data.</text>
</comment>
<dbReference type="AlphaFoldDB" id="A0A5J4R5Q5"/>
<sequence length="122" mass="13708">MKIEKTNSEQLDSQSEEKSAILLFVESLFEGIKIPNITGIHIEMSDNSILNVILEEINGKVSVKINNVLMGFFESLPDKPRGYEYGFHQQYGIGIRNGLNSHETFTKAICDNPFILFSSAHS</sequence>
<protein>
    <submittedName>
        <fullName evidence="1">Uncharacterized protein</fullName>
    </submittedName>
</protein>
<name>A0A5J4R5Q5_9ZZZZ</name>
<accession>A0A5J4R5Q5</accession>
<evidence type="ECO:0000313" key="1">
    <source>
        <dbReference type="EMBL" id="KAA6329497.1"/>
    </source>
</evidence>
<organism evidence="1">
    <name type="scientific">termite gut metagenome</name>
    <dbReference type="NCBI Taxonomy" id="433724"/>
    <lineage>
        <taxon>unclassified sequences</taxon>
        <taxon>metagenomes</taxon>
        <taxon>organismal metagenomes</taxon>
    </lineage>
</organism>
<gene>
    <name evidence="1" type="ORF">EZS27_021704</name>
</gene>
<reference evidence="1" key="1">
    <citation type="submission" date="2019-03" db="EMBL/GenBank/DDBJ databases">
        <title>Single cell metagenomics reveals metabolic interactions within the superorganism composed of flagellate Streblomastix strix and complex community of Bacteroidetes bacteria on its surface.</title>
        <authorList>
            <person name="Treitli S.C."/>
            <person name="Kolisko M."/>
            <person name="Husnik F."/>
            <person name="Keeling P."/>
            <person name="Hampl V."/>
        </authorList>
    </citation>
    <scope>NUCLEOTIDE SEQUENCE</scope>
    <source>
        <strain evidence="1">STM</strain>
    </source>
</reference>